<dbReference type="InterPro" id="IPR011051">
    <property type="entry name" value="RmlC_Cupin_sf"/>
</dbReference>
<evidence type="ECO:0000259" key="2">
    <source>
        <dbReference type="Pfam" id="PF07883"/>
    </source>
</evidence>
<dbReference type="Pfam" id="PF07883">
    <property type="entry name" value="Cupin_2"/>
    <property type="match status" value="1"/>
</dbReference>
<evidence type="ECO:0000313" key="4">
    <source>
        <dbReference type="Proteomes" id="UP000219689"/>
    </source>
</evidence>
<dbReference type="EMBL" id="NXNI01000002">
    <property type="protein sequence ID" value="PCR89056.1"/>
    <property type="molecule type" value="Genomic_DNA"/>
</dbReference>
<protein>
    <submittedName>
        <fullName evidence="3">Cupin</fullName>
    </submittedName>
</protein>
<feature type="domain" description="Cupin type-2" evidence="2">
    <location>
        <begin position="3"/>
        <end position="66"/>
    </location>
</feature>
<accession>A0A2A5QQB9</accession>
<gene>
    <name evidence="3" type="ORF">CP557_21300</name>
</gene>
<dbReference type="SUPFAM" id="SSF51182">
    <property type="entry name" value="RmlC-like cupins"/>
    <property type="match status" value="1"/>
</dbReference>
<organism evidence="3 4">
    <name type="scientific">Natrinema ejinorense</name>
    <dbReference type="NCBI Taxonomy" id="373386"/>
    <lineage>
        <taxon>Archaea</taxon>
        <taxon>Methanobacteriati</taxon>
        <taxon>Methanobacteriota</taxon>
        <taxon>Stenosarchaea group</taxon>
        <taxon>Halobacteria</taxon>
        <taxon>Halobacteriales</taxon>
        <taxon>Natrialbaceae</taxon>
        <taxon>Natrinema</taxon>
    </lineage>
</organism>
<dbReference type="InterPro" id="IPR014710">
    <property type="entry name" value="RmlC-like_jellyroll"/>
</dbReference>
<comment type="caution">
    <text evidence="3">The sequence shown here is derived from an EMBL/GenBank/DDBJ whole genome shotgun (WGS) entry which is preliminary data.</text>
</comment>
<dbReference type="Gene3D" id="2.60.120.10">
    <property type="entry name" value="Jelly Rolls"/>
    <property type="match status" value="1"/>
</dbReference>
<feature type="region of interest" description="Disordered" evidence="1">
    <location>
        <begin position="58"/>
        <end position="83"/>
    </location>
</feature>
<dbReference type="OrthoDB" id="114121at2157"/>
<reference evidence="3 4" key="1">
    <citation type="submission" date="2017-09" db="EMBL/GenBank/DDBJ databases">
        <title>Genome sequences of Natrinema ejinorence JCM 13890T.</title>
        <authorList>
            <person name="Roh S.W."/>
            <person name="Kim Y.B."/>
            <person name="Kim J.Y."/>
        </authorList>
    </citation>
    <scope>NUCLEOTIDE SEQUENCE [LARGE SCALE GENOMIC DNA]</scope>
    <source>
        <strain evidence="3 4">JCM 13890</strain>
    </source>
</reference>
<keyword evidence="4" id="KW-1185">Reference proteome</keyword>
<evidence type="ECO:0000256" key="1">
    <source>
        <dbReference type="SAM" id="MobiDB-lite"/>
    </source>
</evidence>
<name>A0A2A5QQB9_9EURY</name>
<dbReference type="Proteomes" id="UP000219689">
    <property type="component" value="Unassembled WGS sequence"/>
</dbReference>
<sequence>MTYWRIDPGKTLPPHRHQNEQIGYVIHGELTAILETSEVPLRPGDSYAFLSQEYHGAENRGDRPAVGIGVLSPPRSEPEWGTD</sequence>
<evidence type="ECO:0000313" key="3">
    <source>
        <dbReference type="EMBL" id="PCR89056.1"/>
    </source>
</evidence>
<dbReference type="AlphaFoldDB" id="A0A2A5QQB9"/>
<dbReference type="InterPro" id="IPR013096">
    <property type="entry name" value="Cupin_2"/>
</dbReference>
<proteinExistence type="predicted"/>